<dbReference type="EnsemblProtists" id="EKX34726">
    <property type="protein sequence ID" value="EKX34726"/>
    <property type="gene ID" value="GUITHDRAFT_155666"/>
</dbReference>
<evidence type="ECO:0000313" key="2">
    <source>
        <dbReference type="EMBL" id="EKX34726.1"/>
    </source>
</evidence>
<dbReference type="Proteomes" id="UP000011087">
    <property type="component" value="Unassembled WGS sequence"/>
</dbReference>
<dbReference type="EMBL" id="JH993104">
    <property type="protein sequence ID" value="EKX34726.1"/>
    <property type="molecule type" value="Genomic_DNA"/>
</dbReference>
<keyword evidence="4" id="KW-1185">Reference proteome</keyword>
<proteinExistence type="predicted"/>
<organism evidence="2">
    <name type="scientific">Guillardia theta (strain CCMP2712)</name>
    <name type="common">Cryptophyte</name>
    <dbReference type="NCBI Taxonomy" id="905079"/>
    <lineage>
        <taxon>Eukaryota</taxon>
        <taxon>Cryptophyceae</taxon>
        <taxon>Pyrenomonadales</taxon>
        <taxon>Geminigeraceae</taxon>
        <taxon>Guillardia</taxon>
    </lineage>
</organism>
<reference evidence="3" key="3">
    <citation type="submission" date="2015-06" db="UniProtKB">
        <authorList>
            <consortium name="EnsemblProtists"/>
        </authorList>
    </citation>
    <scope>IDENTIFICATION</scope>
</reference>
<protein>
    <submittedName>
        <fullName evidence="2 3">Uncharacterized protein</fullName>
    </submittedName>
</protein>
<dbReference type="HOGENOM" id="CLU_2781278_0_0_1"/>
<evidence type="ECO:0000313" key="4">
    <source>
        <dbReference type="Proteomes" id="UP000011087"/>
    </source>
</evidence>
<dbReference type="RefSeq" id="XP_005821706.1">
    <property type="nucleotide sequence ID" value="XM_005821649.1"/>
</dbReference>
<gene>
    <name evidence="2" type="ORF">GUITHDRAFT_155666</name>
</gene>
<accession>L1IEM9</accession>
<reference evidence="2 4" key="1">
    <citation type="journal article" date="2012" name="Nature">
        <title>Algal genomes reveal evolutionary mosaicism and the fate of nucleomorphs.</title>
        <authorList>
            <consortium name="DOE Joint Genome Institute"/>
            <person name="Curtis B.A."/>
            <person name="Tanifuji G."/>
            <person name="Burki F."/>
            <person name="Gruber A."/>
            <person name="Irimia M."/>
            <person name="Maruyama S."/>
            <person name="Arias M.C."/>
            <person name="Ball S.G."/>
            <person name="Gile G.H."/>
            <person name="Hirakawa Y."/>
            <person name="Hopkins J.F."/>
            <person name="Kuo A."/>
            <person name="Rensing S.A."/>
            <person name="Schmutz J."/>
            <person name="Symeonidi A."/>
            <person name="Elias M."/>
            <person name="Eveleigh R.J."/>
            <person name="Herman E.K."/>
            <person name="Klute M.J."/>
            <person name="Nakayama T."/>
            <person name="Obornik M."/>
            <person name="Reyes-Prieto A."/>
            <person name="Armbrust E.V."/>
            <person name="Aves S.J."/>
            <person name="Beiko R.G."/>
            <person name="Coutinho P."/>
            <person name="Dacks J.B."/>
            <person name="Durnford D.G."/>
            <person name="Fast N.M."/>
            <person name="Green B.R."/>
            <person name="Grisdale C.J."/>
            <person name="Hempel F."/>
            <person name="Henrissat B."/>
            <person name="Hoppner M.P."/>
            <person name="Ishida K."/>
            <person name="Kim E."/>
            <person name="Koreny L."/>
            <person name="Kroth P.G."/>
            <person name="Liu Y."/>
            <person name="Malik S.B."/>
            <person name="Maier U.G."/>
            <person name="McRose D."/>
            <person name="Mock T."/>
            <person name="Neilson J.A."/>
            <person name="Onodera N.T."/>
            <person name="Poole A.M."/>
            <person name="Pritham E.J."/>
            <person name="Richards T.A."/>
            <person name="Rocap G."/>
            <person name="Roy S.W."/>
            <person name="Sarai C."/>
            <person name="Schaack S."/>
            <person name="Shirato S."/>
            <person name="Slamovits C.H."/>
            <person name="Spencer D.F."/>
            <person name="Suzuki S."/>
            <person name="Worden A.Z."/>
            <person name="Zauner S."/>
            <person name="Barry K."/>
            <person name="Bell C."/>
            <person name="Bharti A.K."/>
            <person name="Crow J.A."/>
            <person name="Grimwood J."/>
            <person name="Kramer R."/>
            <person name="Lindquist E."/>
            <person name="Lucas S."/>
            <person name="Salamov A."/>
            <person name="McFadden G.I."/>
            <person name="Lane C.E."/>
            <person name="Keeling P.J."/>
            <person name="Gray M.W."/>
            <person name="Grigoriev I.V."/>
            <person name="Archibald J.M."/>
        </authorList>
    </citation>
    <scope>NUCLEOTIDE SEQUENCE</scope>
    <source>
        <strain evidence="2 4">CCMP2712</strain>
    </source>
</reference>
<dbReference type="KEGG" id="gtt:GUITHDRAFT_155666"/>
<feature type="region of interest" description="Disordered" evidence="1">
    <location>
        <begin position="1"/>
        <end position="43"/>
    </location>
</feature>
<name>L1IEM9_GUITC</name>
<sequence>MAYSDEELNGPNSDEVSDASDPDESRKHLAPFQRKPYRKRDKSKIIITQGITVSGPSRKLGEVVQLPEI</sequence>
<dbReference type="AlphaFoldDB" id="L1IEM9"/>
<reference evidence="4" key="2">
    <citation type="submission" date="2012-11" db="EMBL/GenBank/DDBJ databases">
        <authorList>
            <person name="Kuo A."/>
            <person name="Curtis B.A."/>
            <person name="Tanifuji G."/>
            <person name="Burki F."/>
            <person name="Gruber A."/>
            <person name="Irimia M."/>
            <person name="Maruyama S."/>
            <person name="Arias M.C."/>
            <person name="Ball S.G."/>
            <person name="Gile G.H."/>
            <person name="Hirakawa Y."/>
            <person name="Hopkins J.F."/>
            <person name="Rensing S.A."/>
            <person name="Schmutz J."/>
            <person name="Symeonidi A."/>
            <person name="Elias M."/>
            <person name="Eveleigh R.J."/>
            <person name="Herman E.K."/>
            <person name="Klute M.J."/>
            <person name="Nakayama T."/>
            <person name="Obornik M."/>
            <person name="Reyes-Prieto A."/>
            <person name="Armbrust E.V."/>
            <person name="Aves S.J."/>
            <person name="Beiko R.G."/>
            <person name="Coutinho P."/>
            <person name="Dacks J.B."/>
            <person name="Durnford D.G."/>
            <person name="Fast N.M."/>
            <person name="Green B.R."/>
            <person name="Grisdale C."/>
            <person name="Hempe F."/>
            <person name="Henrissat B."/>
            <person name="Hoppner M.P."/>
            <person name="Ishida K.-I."/>
            <person name="Kim E."/>
            <person name="Koreny L."/>
            <person name="Kroth P.G."/>
            <person name="Liu Y."/>
            <person name="Malik S.-B."/>
            <person name="Maier U.G."/>
            <person name="McRose D."/>
            <person name="Mock T."/>
            <person name="Neilson J.A."/>
            <person name="Onodera N.T."/>
            <person name="Poole A.M."/>
            <person name="Pritham E.J."/>
            <person name="Richards T.A."/>
            <person name="Rocap G."/>
            <person name="Roy S.W."/>
            <person name="Sarai C."/>
            <person name="Schaack S."/>
            <person name="Shirato S."/>
            <person name="Slamovits C.H."/>
            <person name="Spencer D.F."/>
            <person name="Suzuki S."/>
            <person name="Worden A.Z."/>
            <person name="Zauner S."/>
            <person name="Barry K."/>
            <person name="Bell C."/>
            <person name="Bharti A.K."/>
            <person name="Crow J.A."/>
            <person name="Grimwood J."/>
            <person name="Kramer R."/>
            <person name="Lindquist E."/>
            <person name="Lucas S."/>
            <person name="Salamov A."/>
            <person name="McFadden G.I."/>
            <person name="Lane C.E."/>
            <person name="Keeling P.J."/>
            <person name="Gray M.W."/>
            <person name="Grigoriev I.V."/>
            <person name="Archibald J.M."/>
        </authorList>
    </citation>
    <scope>NUCLEOTIDE SEQUENCE</scope>
    <source>
        <strain evidence="4">CCMP2712</strain>
    </source>
</reference>
<evidence type="ECO:0000313" key="3">
    <source>
        <dbReference type="EnsemblProtists" id="EKX34726"/>
    </source>
</evidence>
<dbReference type="PaxDb" id="55529-EKX34726"/>
<evidence type="ECO:0000256" key="1">
    <source>
        <dbReference type="SAM" id="MobiDB-lite"/>
    </source>
</evidence>
<dbReference type="GeneID" id="17291454"/>